<dbReference type="Gene3D" id="1.10.510.10">
    <property type="entry name" value="Transferase(Phosphotransferase) domain 1"/>
    <property type="match status" value="1"/>
</dbReference>
<organism evidence="3 4">
    <name type="scientific">Antrodiella citrinella</name>
    <dbReference type="NCBI Taxonomy" id="2447956"/>
    <lineage>
        <taxon>Eukaryota</taxon>
        <taxon>Fungi</taxon>
        <taxon>Dikarya</taxon>
        <taxon>Basidiomycota</taxon>
        <taxon>Agaricomycotina</taxon>
        <taxon>Agaricomycetes</taxon>
        <taxon>Polyporales</taxon>
        <taxon>Steccherinaceae</taxon>
        <taxon>Antrodiella</taxon>
    </lineage>
</organism>
<accession>A0A4S4MN75</accession>
<dbReference type="SUPFAM" id="SSF56112">
    <property type="entry name" value="Protein kinase-like (PK-like)"/>
    <property type="match status" value="1"/>
</dbReference>
<evidence type="ECO:0000256" key="1">
    <source>
        <dbReference type="SAM" id="MobiDB-lite"/>
    </source>
</evidence>
<protein>
    <recommendedName>
        <fullName evidence="2">Fungal-type protein kinase domain-containing protein</fullName>
    </recommendedName>
</protein>
<dbReference type="InterPro" id="IPR040976">
    <property type="entry name" value="Pkinase_fungal"/>
</dbReference>
<evidence type="ECO:0000259" key="2">
    <source>
        <dbReference type="Pfam" id="PF17667"/>
    </source>
</evidence>
<reference evidence="3 4" key="1">
    <citation type="submission" date="2019-02" db="EMBL/GenBank/DDBJ databases">
        <title>Genome sequencing of the rare red list fungi Antrodiella citrinella (Flaviporus citrinellus).</title>
        <authorList>
            <person name="Buettner E."/>
            <person name="Kellner H."/>
        </authorList>
    </citation>
    <scope>NUCLEOTIDE SEQUENCE [LARGE SCALE GENOMIC DNA]</scope>
    <source>
        <strain evidence="3 4">DSM 108506</strain>
    </source>
</reference>
<feature type="compositionally biased region" description="Gly residues" evidence="1">
    <location>
        <begin position="823"/>
        <end position="839"/>
    </location>
</feature>
<sequence>MTTTTTPTNTLTSNDVVQKHKDTPITAKPLNRDQGDPHYRMRLEGGMTQKKDPKDLASAAPPTRFVEVAVEGFTDVLGAKGRPSPSSRPTLDLTHLDVGNGAPKNERMTYAALSAYINHALGHENLVCKDVSTWPALDTTTSGSRRVDLSCFLIRLEEMWKDPELEVSADREEHAARNCVVHSVIDGEVKVDEPGFGCTETDPFLPSTAAAVKTRGQMCDYATEVQLHQHRLFFYSFYVYRHTARLLLWDRVGAMVTKIIDLKTEPEKFYDFFYHLRYARDAQLGFDTTATMLKDPTKDRDVAALTTAINALPSERRTKSYVEKAFEGKKPYYRLQVPDKSDPEKTHTFLVRNLSTNSVSPTGRATKGFIAFDLETKQFRFLKDSWRPDSSSYHTEIEIYNVLQPHSIPGVATLLCGGDLKQDGQVQKTRTQEVATAYLARIHTRLVLNEVGIPLQDYQDSNELCTAILYALRAHELVWNLEILHRDISDGNIVIFENPVTGAISGLLIDWDLCKYKKDLGNGKPIQTDRSGTWRFLSATLLNYPMKGNEVADDIESFYHVLMLFAMRYHKHKKSPDELKGTLLMLDTCTNINGFSVGSSDKLEFMRDGTMFCKLDDSNGAFAVLLRSLADICKEHYAALDKDDLTKYSLKTTPQTLSNTSDAPRLARDLTAFKDLFEDEGDDLEFEPKSQPVIAAAAPNRTLDTHTAFRKALLGALLAQEKWDFQDKLPNDQFKAIDWIPGKTKTTGGTKRSQAMSLLGARPSAAKKRKTFAGQSASGDAQTAPTTRSKTAAARMAAAQPVAGPSTAEAPVASTSGSQRSGSTGGGSTRGRGSKGGRSTGSASSASGKRKSRR</sequence>
<feature type="compositionally biased region" description="Low complexity" evidence="1">
    <location>
        <begin position="792"/>
        <end position="803"/>
    </location>
</feature>
<evidence type="ECO:0000313" key="3">
    <source>
        <dbReference type="EMBL" id="THH27319.1"/>
    </source>
</evidence>
<dbReference type="Pfam" id="PF17667">
    <property type="entry name" value="Pkinase_fungal"/>
    <property type="match status" value="2"/>
</dbReference>
<dbReference type="PANTHER" id="PTHR38248">
    <property type="entry name" value="FUNK1 6"/>
    <property type="match status" value="1"/>
</dbReference>
<proteinExistence type="predicted"/>
<feature type="domain" description="Fungal-type protein kinase" evidence="2">
    <location>
        <begin position="432"/>
        <end position="563"/>
    </location>
</feature>
<dbReference type="PANTHER" id="PTHR38248:SF2">
    <property type="entry name" value="FUNK1 11"/>
    <property type="match status" value="1"/>
</dbReference>
<dbReference type="AlphaFoldDB" id="A0A4S4MN75"/>
<name>A0A4S4MN75_9APHY</name>
<feature type="compositionally biased region" description="Low complexity" evidence="1">
    <location>
        <begin position="1"/>
        <end position="12"/>
    </location>
</feature>
<comment type="caution">
    <text evidence="3">The sequence shown here is derived from an EMBL/GenBank/DDBJ whole genome shotgun (WGS) entry which is preliminary data.</text>
</comment>
<dbReference type="EMBL" id="SGPM01000261">
    <property type="protein sequence ID" value="THH27319.1"/>
    <property type="molecule type" value="Genomic_DNA"/>
</dbReference>
<feature type="region of interest" description="Disordered" evidence="1">
    <location>
        <begin position="761"/>
        <end position="854"/>
    </location>
</feature>
<feature type="domain" description="Fungal-type protein kinase" evidence="2">
    <location>
        <begin position="212"/>
        <end position="431"/>
    </location>
</feature>
<gene>
    <name evidence="3" type="ORF">EUX98_g6862</name>
</gene>
<keyword evidence="4" id="KW-1185">Reference proteome</keyword>
<evidence type="ECO:0000313" key="4">
    <source>
        <dbReference type="Proteomes" id="UP000308730"/>
    </source>
</evidence>
<feature type="compositionally biased region" description="Low complexity" evidence="1">
    <location>
        <begin position="813"/>
        <end position="822"/>
    </location>
</feature>
<dbReference type="InterPro" id="IPR011009">
    <property type="entry name" value="Kinase-like_dom_sf"/>
</dbReference>
<feature type="region of interest" description="Disordered" evidence="1">
    <location>
        <begin position="1"/>
        <end position="38"/>
    </location>
</feature>
<dbReference type="Proteomes" id="UP000308730">
    <property type="component" value="Unassembled WGS sequence"/>
</dbReference>
<feature type="compositionally biased region" description="Polar residues" evidence="1">
    <location>
        <begin position="773"/>
        <end position="790"/>
    </location>
</feature>
<dbReference type="OrthoDB" id="2791154at2759"/>